<sequence length="359" mass="40759">MKARKIIAPAVCAAVILTVGYLLQALLVPKYISEAREGNLIAEYYSSPKNHDVIFVGDCEIYENIDPVALYDGYGISSYLRGSPQQLTWMSYCLMEETLKYEKPKAFVFSVLALKYGEPQSEAYNRLAFDGMKLSAAKIRGINASVTEGEDRLSYLLPILRFHSRWSELDANDFRYMLKKKPTVSAAGYVPRIDVKGTDFFPKGQELADYRFSDRCYEYLDKMVKLCRENGVKLIFVKAPSISPYWYDEWEEQVTEYAAKNGIPYYNFLEMQDRTGIDYMTDTYDAGLHLNHAGAGKLTAVLGELLSADLSLTDHRGDKEYDSAWDSIRRFRDGVIEYQKKELAETGKISGITTSLDIG</sequence>
<dbReference type="Proteomes" id="UP001139365">
    <property type="component" value="Unassembled WGS sequence"/>
</dbReference>
<comment type="caution">
    <text evidence="1">The sequence shown here is derived from an EMBL/GenBank/DDBJ whole genome shotgun (WGS) entry which is preliminary data.</text>
</comment>
<keyword evidence="1" id="KW-0378">Hydrolase</keyword>
<dbReference type="GO" id="GO:0016788">
    <property type="term" value="F:hydrolase activity, acting on ester bonds"/>
    <property type="evidence" value="ECO:0007669"/>
    <property type="project" value="UniProtKB-ARBA"/>
</dbReference>
<protein>
    <submittedName>
        <fullName evidence="1">SGNH/GDSL hydrolase family protein</fullName>
    </submittedName>
</protein>
<dbReference type="AlphaFoldDB" id="A0AAE3FI59"/>
<proteinExistence type="predicted"/>
<dbReference type="SUPFAM" id="SSF52266">
    <property type="entry name" value="SGNH hydrolase"/>
    <property type="match status" value="1"/>
</dbReference>
<name>A0AAE3FI59_9BACT</name>
<organism evidence="1 2">
    <name type="scientific">Candidatus Colimorpha enterica</name>
    <dbReference type="NCBI Taxonomy" id="3083063"/>
    <lineage>
        <taxon>Bacteria</taxon>
        <taxon>Pseudomonadati</taxon>
        <taxon>Bacteroidota</taxon>
        <taxon>Bacteroidia</taxon>
        <taxon>Bacteroidales</taxon>
        <taxon>Candidatus Colimorpha</taxon>
    </lineage>
</organism>
<evidence type="ECO:0000313" key="1">
    <source>
        <dbReference type="EMBL" id="MCI5755960.1"/>
    </source>
</evidence>
<evidence type="ECO:0000313" key="2">
    <source>
        <dbReference type="Proteomes" id="UP001139365"/>
    </source>
</evidence>
<gene>
    <name evidence="1" type="ORF">MR241_06670</name>
</gene>
<dbReference type="InterPro" id="IPR036514">
    <property type="entry name" value="SGNH_hydro_sf"/>
</dbReference>
<dbReference type="EMBL" id="JALEMU010000103">
    <property type="protein sequence ID" value="MCI5755960.1"/>
    <property type="molecule type" value="Genomic_DNA"/>
</dbReference>
<accession>A0AAE3FI59</accession>
<dbReference type="Gene3D" id="3.40.50.1110">
    <property type="entry name" value="SGNH hydrolase"/>
    <property type="match status" value="1"/>
</dbReference>
<reference evidence="1 2" key="1">
    <citation type="submission" date="2022-03" db="EMBL/GenBank/DDBJ databases">
        <title>Metagenome-assembled genomes from swine fecal metagenomes.</title>
        <authorList>
            <person name="Holman D.B."/>
            <person name="Kommadath A."/>
        </authorList>
    </citation>
    <scope>NUCLEOTIDE SEQUENCE [LARGE SCALE GENOMIC DNA]</scope>
    <source>
        <strain evidence="1">SUG147</strain>
    </source>
</reference>